<gene>
    <name evidence="1" type="ORF">SSLN_LOCUS4291</name>
</gene>
<dbReference type="WBParaSite" id="SSLN_0000443801-mRNA-1">
    <property type="protein sequence ID" value="SSLN_0000443801-mRNA-1"/>
    <property type="gene ID" value="SSLN_0000443801"/>
</dbReference>
<dbReference type="Proteomes" id="UP000275846">
    <property type="component" value="Unassembled WGS sequence"/>
</dbReference>
<proteinExistence type="predicted"/>
<dbReference type="AlphaFoldDB" id="A0A183SJ93"/>
<evidence type="ECO:0000313" key="2">
    <source>
        <dbReference type="Proteomes" id="UP000275846"/>
    </source>
</evidence>
<name>A0A183SJ93_SCHSO</name>
<evidence type="ECO:0000313" key="3">
    <source>
        <dbReference type="WBParaSite" id="SSLN_0000443801-mRNA-1"/>
    </source>
</evidence>
<reference evidence="1 2" key="2">
    <citation type="submission" date="2018-11" db="EMBL/GenBank/DDBJ databases">
        <authorList>
            <consortium name="Pathogen Informatics"/>
        </authorList>
    </citation>
    <scope>NUCLEOTIDE SEQUENCE [LARGE SCALE GENOMIC DNA]</scope>
    <source>
        <strain evidence="1 2">NST_G2</strain>
    </source>
</reference>
<dbReference type="EMBL" id="UYSU01032813">
    <property type="protein sequence ID" value="VDL90676.1"/>
    <property type="molecule type" value="Genomic_DNA"/>
</dbReference>
<reference evidence="3" key="1">
    <citation type="submission" date="2016-06" db="UniProtKB">
        <authorList>
            <consortium name="WormBaseParasite"/>
        </authorList>
    </citation>
    <scope>IDENTIFICATION</scope>
</reference>
<keyword evidence="2" id="KW-1185">Reference proteome</keyword>
<evidence type="ECO:0000313" key="1">
    <source>
        <dbReference type="EMBL" id="VDL90676.1"/>
    </source>
</evidence>
<protein>
    <submittedName>
        <fullName evidence="3">N-acetyltransferase domain-containing protein</fullName>
    </submittedName>
</protein>
<accession>A0A183SJ93</accession>
<sequence>MGAFIAKYDIGIGAFLVDALCEATITEYLDTHVEEMKDTSCCLFMSKLNRWGNTTQALMQLLHFGGLYDKKCIIYVSDPHFWSVSSHNLLL</sequence>
<organism evidence="3">
    <name type="scientific">Schistocephalus solidus</name>
    <name type="common">Tapeworm</name>
    <dbReference type="NCBI Taxonomy" id="70667"/>
    <lineage>
        <taxon>Eukaryota</taxon>
        <taxon>Metazoa</taxon>
        <taxon>Spiralia</taxon>
        <taxon>Lophotrochozoa</taxon>
        <taxon>Platyhelminthes</taxon>
        <taxon>Cestoda</taxon>
        <taxon>Eucestoda</taxon>
        <taxon>Diphyllobothriidea</taxon>
        <taxon>Diphyllobothriidae</taxon>
        <taxon>Schistocephalus</taxon>
    </lineage>
</organism>